<keyword evidence="2" id="KW-1185">Reference proteome</keyword>
<comment type="caution">
    <text evidence="1">The sequence shown here is derived from an EMBL/GenBank/DDBJ whole genome shotgun (WGS) entry which is preliminary data.</text>
</comment>
<dbReference type="Proteomes" id="UP000245812">
    <property type="component" value="Unassembled WGS sequence"/>
</dbReference>
<reference evidence="1 2" key="1">
    <citation type="submission" date="2018-05" db="EMBL/GenBank/DDBJ databases">
        <title>Genomic Encyclopedia of Type Strains, Phase IV (KMG-IV): sequencing the most valuable type-strain genomes for metagenomic binning, comparative biology and taxonomic classification.</title>
        <authorList>
            <person name="Goeker M."/>
        </authorList>
    </citation>
    <scope>NUCLEOTIDE SEQUENCE [LARGE SCALE GENOMIC DNA]</scope>
    <source>
        <strain evidence="1 2">DSM 14263</strain>
    </source>
</reference>
<evidence type="ECO:0000313" key="1">
    <source>
        <dbReference type="EMBL" id="PWK85821.1"/>
    </source>
</evidence>
<proteinExistence type="predicted"/>
<protein>
    <submittedName>
        <fullName evidence="1">Uncharacterized protein</fullName>
    </submittedName>
</protein>
<sequence>MTDQEPPGSVLDFMEEFVMKIGTILLGGSLLVLSMPALSLDTAASESSLAGQASHRPVDVIAYVDSSGKVLNTKTVEKLPPEISKLAYASLKQRKLEGSGVHGLVIPYLVHMQLDAVPRNDGTYDVGLAYLSSEKITRRLPQIEDYCNMDCGASPEPGVIRLH</sequence>
<accession>A0A316HXH0</accession>
<name>A0A316HXH0_9GAMM</name>
<evidence type="ECO:0000313" key="2">
    <source>
        <dbReference type="Proteomes" id="UP000245812"/>
    </source>
</evidence>
<organism evidence="1 2">
    <name type="scientific">Fulvimonas soli</name>
    <dbReference type="NCBI Taxonomy" id="155197"/>
    <lineage>
        <taxon>Bacteria</taxon>
        <taxon>Pseudomonadati</taxon>
        <taxon>Pseudomonadota</taxon>
        <taxon>Gammaproteobacteria</taxon>
        <taxon>Lysobacterales</taxon>
        <taxon>Rhodanobacteraceae</taxon>
        <taxon>Fulvimonas</taxon>
    </lineage>
</organism>
<dbReference type="EMBL" id="QGHC01000008">
    <property type="protein sequence ID" value="PWK85821.1"/>
    <property type="molecule type" value="Genomic_DNA"/>
</dbReference>
<gene>
    <name evidence="1" type="ORF">C7456_108117</name>
</gene>
<dbReference type="AlphaFoldDB" id="A0A316HXH0"/>